<evidence type="ECO:0000313" key="4">
    <source>
        <dbReference type="EMBL" id="CAA9524578.1"/>
    </source>
</evidence>
<protein>
    <recommendedName>
        <fullName evidence="3">Glycosyltransferase subfamily 4-like N-terminal domain-containing protein</fullName>
    </recommendedName>
</protein>
<feature type="non-terminal residue" evidence="4">
    <location>
        <position position="134"/>
    </location>
</feature>
<keyword evidence="1" id="KW-0328">Glycosyltransferase</keyword>
<dbReference type="EMBL" id="CADCVS010000423">
    <property type="protein sequence ID" value="CAA9524578.1"/>
    <property type="molecule type" value="Genomic_DNA"/>
</dbReference>
<evidence type="ECO:0000256" key="2">
    <source>
        <dbReference type="ARBA" id="ARBA00022679"/>
    </source>
</evidence>
<organism evidence="4">
    <name type="scientific">uncultured Solirubrobacteraceae bacterium</name>
    <dbReference type="NCBI Taxonomy" id="1162706"/>
    <lineage>
        <taxon>Bacteria</taxon>
        <taxon>Bacillati</taxon>
        <taxon>Actinomycetota</taxon>
        <taxon>Thermoleophilia</taxon>
        <taxon>Solirubrobacterales</taxon>
        <taxon>Solirubrobacteraceae</taxon>
        <taxon>environmental samples</taxon>
    </lineage>
</organism>
<gene>
    <name evidence="4" type="ORF">AVDCRST_MAG30-3268</name>
</gene>
<reference evidence="4" key="1">
    <citation type="submission" date="2020-02" db="EMBL/GenBank/DDBJ databases">
        <authorList>
            <person name="Meier V. D."/>
        </authorList>
    </citation>
    <scope>NUCLEOTIDE SEQUENCE</scope>
    <source>
        <strain evidence="4">AVDCRST_MAG30</strain>
    </source>
</reference>
<sequence length="134" mass="14597">MRVLIDASALNRAPSGTAVYVERLIPALEAAGVTVHTTRIRPRPRGGGGPRSYLNAALETGWTQAELPRRARRAGVDLLHHPLPALARRSPVPQVVTVHDLAFEHLPECFDPRFRAVARRRHRAAARGAAAVVV</sequence>
<dbReference type="SUPFAM" id="SSF53756">
    <property type="entry name" value="UDP-Glycosyltransferase/glycogen phosphorylase"/>
    <property type="match status" value="1"/>
</dbReference>
<accession>A0A6J4TI94</accession>
<name>A0A6J4TI94_9ACTN</name>
<dbReference type="AlphaFoldDB" id="A0A6J4TI94"/>
<proteinExistence type="predicted"/>
<feature type="domain" description="Glycosyltransferase subfamily 4-like N-terminal" evidence="3">
    <location>
        <begin position="15"/>
        <end position="134"/>
    </location>
</feature>
<dbReference type="GO" id="GO:0016757">
    <property type="term" value="F:glycosyltransferase activity"/>
    <property type="evidence" value="ECO:0007669"/>
    <property type="project" value="UniProtKB-KW"/>
</dbReference>
<dbReference type="InterPro" id="IPR028098">
    <property type="entry name" value="Glyco_trans_4-like_N"/>
</dbReference>
<keyword evidence="2" id="KW-0808">Transferase</keyword>
<evidence type="ECO:0000259" key="3">
    <source>
        <dbReference type="Pfam" id="PF13439"/>
    </source>
</evidence>
<evidence type="ECO:0000256" key="1">
    <source>
        <dbReference type="ARBA" id="ARBA00022676"/>
    </source>
</evidence>
<dbReference type="Pfam" id="PF13439">
    <property type="entry name" value="Glyco_transf_4"/>
    <property type="match status" value="1"/>
</dbReference>